<feature type="transmembrane region" description="Helical" evidence="10">
    <location>
        <begin position="105"/>
        <end position="122"/>
    </location>
</feature>
<evidence type="ECO:0000256" key="2">
    <source>
        <dbReference type="ARBA" id="ARBA00007809"/>
    </source>
</evidence>
<dbReference type="FunFam" id="1.20.1280.290:FF:000001">
    <property type="entry name" value="Bidirectional sugar transporter SWEET"/>
    <property type="match status" value="1"/>
</dbReference>
<evidence type="ECO:0000313" key="12">
    <source>
        <dbReference type="Proteomes" id="UP000516437"/>
    </source>
</evidence>
<dbReference type="GO" id="GO:0012505">
    <property type="term" value="C:endomembrane system"/>
    <property type="evidence" value="ECO:0007669"/>
    <property type="project" value="UniProtKB-SubCell"/>
</dbReference>
<dbReference type="PANTHER" id="PTHR10791:SF157">
    <property type="entry name" value="BIDIRECTIONAL SUGAR TRANSPORTER SWEET"/>
    <property type="match status" value="1"/>
</dbReference>
<feature type="region of interest" description="Disordered" evidence="9">
    <location>
        <begin position="188"/>
        <end position="214"/>
    </location>
</feature>
<protein>
    <submittedName>
        <fullName evidence="11">Bidirectional sugar transporter NEC1</fullName>
    </submittedName>
</protein>
<feature type="transmembrane region" description="Helical" evidence="10">
    <location>
        <begin position="47"/>
        <end position="64"/>
    </location>
</feature>
<feature type="transmembrane region" description="Helical" evidence="10">
    <location>
        <begin position="70"/>
        <end position="93"/>
    </location>
</feature>
<accession>A0A6A1VXA9</accession>
<dbReference type="InterPro" id="IPR047664">
    <property type="entry name" value="SWEET"/>
</dbReference>
<reference evidence="11 12" key="1">
    <citation type="journal article" date="2019" name="Plant Biotechnol. J.">
        <title>The red bayberry genome and genetic basis of sex determination.</title>
        <authorList>
            <person name="Jia H.M."/>
            <person name="Jia H.J."/>
            <person name="Cai Q.L."/>
            <person name="Wang Y."/>
            <person name="Zhao H.B."/>
            <person name="Yang W.F."/>
            <person name="Wang G.Y."/>
            <person name="Li Y.H."/>
            <person name="Zhan D.L."/>
            <person name="Shen Y.T."/>
            <person name="Niu Q.F."/>
            <person name="Chang L."/>
            <person name="Qiu J."/>
            <person name="Zhao L."/>
            <person name="Xie H.B."/>
            <person name="Fu W.Y."/>
            <person name="Jin J."/>
            <person name="Li X.W."/>
            <person name="Jiao Y."/>
            <person name="Zhou C.C."/>
            <person name="Tu T."/>
            <person name="Chai C.Y."/>
            <person name="Gao J.L."/>
            <person name="Fan L.J."/>
            <person name="van de Weg E."/>
            <person name="Wang J.Y."/>
            <person name="Gao Z.S."/>
        </authorList>
    </citation>
    <scope>NUCLEOTIDE SEQUENCE [LARGE SCALE GENOMIC DNA]</scope>
    <source>
        <tissue evidence="11">Leaves</tissue>
    </source>
</reference>
<keyword evidence="7 10" id="KW-1133">Transmembrane helix</keyword>
<dbReference type="GO" id="GO:0016020">
    <property type="term" value="C:membrane"/>
    <property type="evidence" value="ECO:0007669"/>
    <property type="project" value="InterPro"/>
</dbReference>
<dbReference type="AlphaFoldDB" id="A0A6A1VXA9"/>
<keyword evidence="12" id="KW-1185">Reference proteome</keyword>
<dbReference type="EMBL" id="RXIC02000022">
    <property type="protein sequence ID" value="KAB1216198.1"/>
    <property type="molecule type" value="Genomic_DNA"/>
</dbReference>
<dbReference type="Pfam" id="PF03083">
    <property type="entry name" value="MtN3_slv"/>
    <property type="match status" value="1"/>
</dbReference>
<comment type="subcellular location">
    <subcellularLocation>
        <location evidence="1">Endomembrane system</location>
        <topology evidence="1">Multi-pass membrane protein</topology>
    </subcellularLocation>
</comment>
<evidence type="ECO:0000256" key="9">
    <source>
        <dbReference type="SAM" id="MobiDB-lite"/>
    </source>
</evidence>
<comment type="similarity">
    <text evidence="2">Belongs to the SWEET sugar transporter family.</text>
</comment>
<feature type="compositionally biased region" description="Basic and acidic residues" evidence="9">
    <location>
        <begin position="197"/>
        <end position="214"/>
    </location>
</feature>
<dbReference type="InterPro" id="IPR004316">
    <property type="entry name" value="SWEET_rpt"/>
</dbReference>
<evidence type="ECO:0000256" key="7">
    <source>
        <dbReference type="ARBA" id="ARBA00022989"/>
    </source>
</evidence>
<feature type="transmembrane region" description="Helical" evidence="10">
    <location>
        <begin position="6"/>
        <end position="26"/>
    </location>
</feature>
<dbReference type="GO" id="GO:0051119">
    <property type="term" value="F:sugar transmembrane transporter activity"/>
    <property type="evidence" value="ECO:0007669"/>
    <property type="project" value="InterPro"/>
</dbReference>
<evidence type="ECO:0000313" key="11">
    <source>
        <dbReference type="EMBL" id="KAB1216198.1"/>
    </source>
</evidence>
<evidence type="ECO:0000256" key="10">
    <source>
        <dbReference type="SAM" id="Phobius"/>
    </source>
</evidence>
<dbReference type="PANTHER" id="PTHR10791">
    <property type="entry name" value="RAG1-ACTIVATING PROTEIN 1"/>
    <property type="match status" value="1"/>
</dbReference>
<keyword evidence="6" id="KW-0677">Repeat</keyword>
<dbReference type="Proteomes" id="UP000516437">
    <property type="component" value="Chromosome 4"/>
</dbReference>
<keyword evidence="5 10" id="KW-0812">Transmembrane</keyword>
<sequence>MATIHVAHMSFVFGLLGNIVSFLVYLAPSPTFYRICKRKSTEEFQSLPYSVALFSAMLTLYYAFLKTSALLLITINCIGIAIESIYLAMYMIYAPGRAKIYTAKLLTLFNVGFFGLIMLFTSPIRESSLRLTAVGWICAIVSVCVYASPLSVMAPNILGFGFGTAQMILYTIYKDKKKDILPEFKLQDVPNGTAENGKTEKTETLNETKDSTVK</sequence>
<keyword evidence="8 10" id="KW-0472">Membrane</keyword>
<evidence type="ECO:0000256" key="5">
    <source>
        <dbReference type="ARBA" id="ARBA00022692"/>
    </source>
</evidence>
<evidence type="ECO:0000256" key="8">
    <source>
        <dbReference type="ARBA" id="ARBA00023136"/>
    </source>
</evidence>
<comment type="caution">
    <text evidence="11">The sequence shown here is derived from an EMBL/GenBank/DDBJ whole genome shotgun (WGS) entry which is preliminary data.</text>
</comment>
<organism evidence="11 12">
    <name type="scientific">Morella rubra</name>
    <name type="common">Chinese bayberry</name>
    <dbReference type="NCBI Taxonomy" id="262757"/>
    <lineage>
        <taxon>Eukaryota</taxon>
        <taxon>Viridiplantae</taxon>
        <taxon>Streptophyta</taxon>
        <taxon>Embryophyta</taxon>
        <taxon>Tracheophyta</taxon>
        <taxon>Spermatophyta</taxon>
        <taxon>Magnoliopsida</taxon>
        <taxon>eudicotyledons</taxon>
        <taxon>Gunneridae</taxon>
        <taxon>Pentapetalae</taxon>
        <taxon>rosids</taxon>
        <taxon>fabids</taxon>
        <taxon>Fagales</taxon>
        <taxon>Myricaceae</taxon>
        <taxon>Morella</taxon>
    </lineage>
</organism>
<dbReference type="Gene3D" id="1.20.1280.290">
    <property type="match status" value="1"/>
</dbReference>
<evidence type="ECO:0000256" key="4">
    <source>
        <dbReference type="ARBA" id="ARBA00022597"/>
    </source>
</evidence>
<proteinExistence type="inferred from homology"/>
<dbReference type="OrthoDB" id="409725at2759"/>
<evidence type="ECO:0000256" key="1">
    <source>
        <dbReference type="ARBA" id="ARBA00004127"/>
    </source>
</evidence>
<evidence type="ECO:0000256" key="6">
    <source>
        <dbReference type="ARBA" id="ARBA00022737"/>
    </source>
</evidence>
<gene>
    <name evidence="11" type="ORF">CJ030_MR4G029079</name>
</gene>
<name>A0A6A1VXA9_9ROSI</name>
<keyword evidence="4 11" id="KW-0762">Sugar transport</keyword>
<evidence type="ECO:0000256" key="3">
    <source>
        <dbReference type="ARBA" id="ARBA00022448"/>
    </source>
</evidence>
<keyword evidence="3" id="KW-0813">Transport</keyword>